<dbReference type="PROSITE" id="PS50928">
    <property type="entry name" value="ABC_TM1"/>
    <property type="match status" value="1"/>
</dbReference>
<evidence type="ECO:0000256" key="7">
    <source>
        <dbReference type="RuleBase" id="RU363032"/>
    </source>
</evidence>
<accession>A0A3N1CY02</accession>
<keyword evidence="5 7" id="KW-1133">Transmembrane helix</keyword>
<protein>
    <submittedName>
        <fullName evidence="10">NitT/TauT family transport system permease protein</fullName>
    </submittedName>
</protein>
<evidence type="ECO:0000256" key="5">
    <source>
        <dbReference type="ARBA" id="ARBA00022989"/>
    </source>
</evidence>
<feature type="transmembrane region" description="Helical" evidence="7">
    <location>
        <begin position="143"/>
        <end position="171"/>
    </location>
</feature>
<keyword evidence="2 7" id="KW-0813">Transport</keyword>
<dbReference type="Gene3D" id="1.10.3720.10">
    <property type="entry name" value="MetI-like"/>
    <property type="match status" value="1"/>
</dbReference>
<dbReference type="PANTHER" id="PTHR30151">
    <property type="entry name" value="ALKANE SULFONATE ABC TRANSPORTER-RELATED, MEMBRANE SUBUNIT"/>
    <property type="match status" value="1"/>
</dbReference>
<comment type="caution">
    <text evidence="10">The sequence shown here is derived from an EMBL/GenBank/DDBJ whole genome shotgun (WGS) entry which is preliminary data.</text>
</comment>
<feature type="transmembrane region" description="Helical" evidence="7">
    <location>
        <begin position="101"/>
        <end position="123"/>
    </location>
</feature>
<dbReference type="CDD" id="cd06261">
    <property type="entry name" value="TM_PBP2"/>
    <property type="match status" value="1"/>
</dbReference>
<dbReference type="GO" id="GO:0055085">
    <property type="term" value="P:transmembrane transport"/>
    <property type="evidence" value="ECO:0007669"/>
    <property type="project" value="InterPro"/>
</dbReference>
<evidence type="ECO:0000256" key="1">
    <source>
        <dbReference type="ARBA" id="ARBA00004651"/>
    </source>
</evidence>
<feature type="transmembrane region" description="Helical" evidence="7">
    <location>
        <begin position="46"/>
        <end position="66"/>
    </location>
</feature>
<dbReference type="Proteomes" id="UP000272400">
    <property type="component" value="Unassembled WGS sequence"/>
</dbReference>
<keyword evidence="6 7" id="KW-0472">Membrane</keyword>
<keyword evidence="4 7" id="KW-0812">Transmembrane</keyword>
<dbReference type="EMBL" id="RJKE01000001">
    <property type="protein sequence ID" value="ROO86162.1"/>
    <property type="molecule type" value="Genomic_DNA"/>
</dbReference>
<feature type="transmembrane region" description="Helical" evidence="7">
    <location>
        <begin position="208"/>
        <end position="235"/>
    </location>
</feature>
<feature type="domain" description="ABC transmembrane type-1" evidence="9">
    <location>
        <begin position="93"/>
        <end position="277"/>
    </location>
</feature>
<dbReference type="AlphaFoldDB" id="A0A3N1CY02"/>
<reference evidence="10 11" key="1">
    <citation type="submission" date="2018-11" db="EMBL/GenBank/DDBJ databases">
        <title>Sequencing the genomes of 1000 actinobacteria strains.</title>
        <authorList>
            <person name="Klenk H.-P."/>
        </authorList>
    </citation>
    <scope>NUCLEOTIDE SEQUENCE [LARGE SCALE GENOMIC DNA]</scope>
    <source>
        <strain evidence="10 11">DSM 44254</strain>
    </source>
</reference>
<evidence type="ECO:0000256" key="6">
    <source>
        <dbReference type="ARBA" id="ARBA00023136"/>
    </source>
</evidence>
<evidence type="ECO:0000256" key="4">
    <source>
        <dbReference type="ARBA" id="ARBA00022692"/>
    </source>
</evidence>
<dbReference type="InterPro" id="IPR035906">
    <property type="entry name" value="MetI-like_sf"/>
</dbReference>
<organism evidence="10 11">
    <name type="scientific">Actinocorallia herbida</name>
    <dbReference type="NCBI Taxonomy" id="58109"/>
    <lineage>
        <taxon>Bacteria</taxon>
        <taxon>Bacillati</taxon>
        <taxon>Actinomycetota</taxon>
        <taxon>Actinomycetes</taxon>
        <taxon>Streptosporangiales</taxon>
        <taxon>Thermomonosporaceae</taxon>
        <taxon>Actinocorallia</taxon>
    </lineage>
</organism>
<dbReference type="InterPro" id="IPR000515">
    <property type="entry name" value="MetI-like"/>
</dbReference>
<name>A0A3N1CY02_9ACTN</name>
<proteinExistence type="inferred from homology"/>
<dbReference type="GO" id="GO:0005886">
    <property type="term" value="C:plasma membrane"/>
    <property type="evidence" value="ECO:0007669"/>
    <property type="project" value="UniProtKB-SubCell"/>
</dbReference>
<dbReference type="PANTHER" id="PTHR30151:SF0">
    <property type="entry name" value="ABC TRANSPORTER PERMEASE PROTEIN MJ0413-RELATED"/>
    <property type="match status" value="1"/>
</dbReference>
<evidence type="ECO:0000313" key="11">
    <source>
        <dbReference type="Proteomes" id="UP000272400"/>
    </source>
</evidence>
<evidence type="ECO:0000313" key="10">
    <source>
        <dbReference type="EMBL" id="ROO86162.1"/>
    </source>
</evidence>
<feature type="region of interest" description="Disordered" evidence="8">
    <location>
        <begin position="1"/>
        <end position="34"/>
    </location>
</feature>
<dbReference type="RefSeq" id="WP_123665589.1">
    <property type="nucleotide sequence ID" value="NZ_RJKE01000001.1"/>
</dbReference>
<keyword evidence="3" id="KW-1003">Cell membrane</keyword>
<keyword evidence="11" id="KW-1185">Reference proteome</keyword>
<dbReference type="Pfam" id="PF00528">
    <property type="entry name" value="BPD_transp_1"/>
    <property type="match status" value="1"/>
</dbReference>
<dbReference type="OrthoDB" id="5458199at2"/>
<comment type="similarity">
    <text evidence="7">Belongs to the binding-protein-dependent transport system permease family.</text>
</comment>
<evidence type="ECO:0000256" key="8">
    <source>
        <dbReference type="SAM" id="MobiDB-lite"/>
    </source>
</evidence>
<comment type="subcellular location">
    <subcellularLocation>
        <location evidence="1 7">Cell membrane</location>
        <topology evidence="1 7">Multi-pass membrane protein</topology>
    </subcellularLocation>
</comment>
<gene>
    <name evidence="10" type="ORF">EDD29_3725</name>
</gene>
<dbReference type="SUPFAM" id="SSF161098">
    <property type="entry name" value="MetI-like"/>
    <property type="match status" value="1"/>
</dbReference>
<evidence type="ECO:0000259" key="9">
    <source>
        <dbReference type="PROSITE" id="PS50928"/>
    </source>
</evidence>
<feature type="transmembrane region" description="Helical" evidence="7">
    <location>
        <begin position="255"/>
        <end position="276"/>
    </location>
</feature>
<evidence type="ECO:0000256" key="3">
    <source>
        <dbReference type="ARBA" id="ARBA00022475"/>
    </source>
</evidence>
<sequence length="291" mass="29814">MSRVIGTTAVPGAQEGARPAGKAQVPAGSARAGQRRVPAVPGRRQLLSIAVTLAVLQLLGVTGVLSRDSFPLASSVLARFGSLLGDGAFWQSVGNSLGQALTGLAAGTAIAVPLGLALGRIPLAEKALRPIIEFLRPIPSVALLPLVILTAGVGLGGAVLLTGLSSLWLVLVMCIRGARAVDPTAEQTLISFGVPAWARLRRLVLPSALPFIVTGVRIAASVALVVAITVELLGGMPGLGKDVSASLQNGDKVGVYAYALASGVLGLIVNFVFVPIEDRLLSWHSSRRAAR</sequence>
<evidence type="ECO:0000256" key="2">
    <source>
        <dbReference type="ARBA" id="ARBA00022448"/>
    </source>
</evidence>